<dbReference type="Pfam" id="PF20530">
    <property type="entry name" value="DUF6745"/>
    <property type="match status" value="1"/>
</dbReference>
<name>A0A832G772_9BACT</name>
<accession>A0A832G772</accession>
<sequence length="401" mass="47913">MLTIKNTWNDTKYLKKLDLAISSGWTEQVEFISWERIEIWHRFLKRFSMWQQMFQNIENANKRNFIKYSLKWLEQLDVQQKIEIDPNYDRIMFIRTNSKKYDENLNFYYPFSAFIKFYNKLGEAFYRLGLWNYLINLVYRNIEPYDNRTSTLFGVKRRMNIFIGWELSKIYGDNLKPYHLPVFTSADLWFFCVSECLYYALGGYSYLSNFKLDGKLDSKSYIDSFKILFKAIDAGLGNFEIYEDIIIIKSVPKLKTNLDGQIHCINGPALKNISGEYEYYYENVRVSEKIIIQPELITISDILNEKNQSVRNVMIERYGLEKFLNDLKYEIIDSCSNEDGENQLLKVNLNEREPMMYVKVICPSTKKYYFLRVPPNMKTVKEAIAWTFNLTENQYKPIQET</sequence>
<dbReference type="InterPro" id="IPR046633">
    <property type="entry name" value="DUF6745"/>
</dbReference>
<evidence type="ECO:0000313" key="2">
    <source>
        <dbReference type="EMBL" id="HGT46752.1"/>
    </source>
</evidence>
<feature type="domain" description="DUF6745" evidence="1">
    <location>
        <begin position="239"/>
        <end position="401"/>
    </location>
</feature>
<dbReference type="EMBL" id="DSVI01000004">
    <property type="protein sequence ID" value="HGT46752.1"/>
    <property type="molecule type" value="Genomic_DNA"/>
</dbReference>
<evidence type="ECO:0000259" key="1">
    <source>
        <dbReference type="Pfam" id="PF20530"/>
    </source>
</evidence>
<organism evidence="2">
    <name type="scientific">Ignavibacterium album</name>
    <dbReference type="NCBI Taxonomy" id="591197"/>
    <lineage>
        <taxon>Bacteria</taxon>
        <taxon>Pseudomonadati</taxon>
        <taxon>Ignavibacteriota</taxon>
        <taxon>Ignavibacteria</taxon>
        <taxon>Ignavibacteriales</taxon>
        <taxon>Ignavibacteriaceae</taxon>
        <taxon>Ignavibacterium</taxon>
    </lineage>
</organism>
<dbReference type="AlphaFoldDB" id="A0A832G772"/>
<comment type="caution">
    <text evidence="2">The sequence shown here is derived from an EMBL/GenBank/DDBJ whole genome shotgun (WGS) entry which is preliminary data.</text>
</comment>
<reference evidence="2" key="1">
    <citation type="journal article" date="2020" name="mSystems">
        <title>Genome- and Community-Level Interaction Insights into Carbon Utilization and Element Cycling Functions of Hydrothermarchaeota in Hydrothermal Sediment.</title>
        <authorList>
            <person name="Zhou Z."/>
            <person name="Liu Y."/>
            <person name="Xu W."/>
            <person name="Pan J."/>
            <person name="Luo Z.H."/>
            <person name="Li M."/>
        </authorList>
    </citation>
    <scope>NUCLEOTIDE SEQUENCE [LARGE SCALE GENOMIC DNA]</scope>
    <source>
        <strain evidence="2">SpSt-500</strain>
    </source>
</reference>
<protein>
    <recommendedName>
        <fullName evidence="1">DUF6745 domain-containing protein</fullName>
    </recommendedName>
</protein>
<proteinExistence type="predicted"/>
<gene>
    <name evidence="2" type="ORF">ENS56_01805</name>
</gene>